<name>A0ABZ2IHP4_9BACT</name>
<gene>
    <name evidence="3" type="primary">dacB</name>
    <name evidence="3" type="ORF">NEE14_011175</name>
</gene>
<dbReference type="PANTHER" id="PTHR30023">
    <property type="entry name" value="D-ALANYL-D-ALANINE CARBOXYPEPTIDASE"/>
    <property type="match status" value="1"/>
</dbReference>
<organism evidence="3 4">
    <name type="scientific">Parabacteroides absconsus</name>
    <dbReference type="NCBI Taxonomy" id="2951805"/>
    <lineage>
        <taxon>Bacteria</taxon>
        <taxon>Pseudomonadati</taxon>
        <taxon>Bacteroidota</taxon>
        <taxon>Bacteroidia</taxon>
        <taxon>Bacteroidales</taxon>
        <taxon>Tannerellaceae</taxon>
        <taxon>Parabacteroides</taxon>
    </lineage>
</organism>
<sequence>MKLSKIFILAAFILCFTPGFGQKANVIERFLNQPGMEHASFACLATDISNGKTIGKYQPDLQLTPASVLKLLTTATALELLGESYRFPTTISYEGTITNGVLNGNIYIQGHGDPTLGSSHFAPESETFINQWKEAIREKGIREIKGAIIADESIFDNEGISMKWVREDLGSYYGAGSYGLSFHDNLYALYLKSGAAGTRPNIIRTEPDIDLDFHNYLKAATVKSDSSYIVGMPFSDERYLYGVVPANRTSYRLKGDIPEPALYLAQYVQKELEKDGISIQKEATCYRILYEKNAWKPGKRTEIITTYSPTLQQIVEKTNHVSHNLFADALLKTIGLRYKNPQKRVISSFEKGIEVMKSYWKSKGLDISSLRITDGSGLAPANKVTAHFLNDLLVYMAKSKHANTFIASLPQAGVEGSVRNFLKDTALSGKAFLKSGSMSGVRCYAGYVKNQGKIYSVVLLTNNYSMNSWSISRRLEQVLLGLFGQ</sequence>
<dbReference type="Gene3D" id="3.50.80.20">
    <property type="entry name" value="D-Ala-D-Ala carboxypeptidase C, peptidase S13"/>
    <property type="match status" value="1"/>
</dbReference>
<dbReference type="PRINTS" id="PR00922">
    <property type="entry name" value="DADACBPTASE3"/>
</dbReference>
<dbReference type="EMBL" id="CP146284">
    <property type="protein sequence ID" value="WWV65556.1"/>
    <property type="molecule type" value="Genomic_DNA"/>
</dbReference>
<dbReference type="Gene3D" id="3.40.710.10">
    <property type="entry name" value="DD-peptidase/beta-lactamase superfamily"/>
    <property type="match status" value="1"/>
</dbReference>
<comment type="similarity">
    <text evidence="1">Belongs to the peptidase S13 family.</text>
</comment>
<protein>
    <submittedName>
        <fullName evidence="3">D-alanyl-D-alanine carboxypeptidase/D-alanyl-D-alanine-endopeptidase</fullName>
        <ecNumber evidence="3">3.4.16.4</ecNumber>
    </submittedName>
</protein>
<evidence type="ECO:0000256" key="1">
    <source>
        <dbReference type="ARBA" id="ARBA00006096"/>
    </source>
</evidence>
<keyword evidence="2 3" id="KW-0378">Hydrolase</keyword>
<dbReference type="PANTHER" id="PTHR30023:SF0">
    <property type="entry name" value="PENICILLIN-SENSITIVE CARBOXYPEPTIDASE A"/>
    <property type="match status" value="1"/>
</dbReference>
<dbReference type="GO" id="GO:0009002">
    <property type="term" value="F:serine-type D-Ala-D-Ala carboxypeptidase activity"/>
    <property type="evidence" value="ECO:0007669"/>
    <property type="project" value="UniProtKB-EC"/>
</dbReference>
<dbReference type="InterPro" id="IPR012338">
    <property type="entry name" value="Beta-lactam/transpept-like"/>
</dbReference>
<dbReference type="SUPFAM" id="SSF56601">
    <property type="entry name" value="beta-lactamase/transpeptidase-like"/>
    <property type="match status" value="1"/>
</dbReference>
<keyword evidence="3" id="KW-0121">Carboxypeptidase</keyword>
<dbReference type="RefSeq" id="WP_251967822.1">
    <property type="nucleotide sequence ID" value="NZ_CP146284.1"/>
</dbReference>
<proteinExistence type="inferred from homology"/>
<dbReference type="NCBIfam" id="TIGR00666">
    <property type="entry name" value="PBP4"/>
    <property type="match status" value="1"/>
</dbReference>
<evidence type="ECO:0000313" key="4">
    <source>
        <dbReference type="Proteomes" id="UP001320603"/>
    </source>
</evidence>
<reference evidence="3 4" key="1">
    <citation type="submission" date="2024-02" db="EMBL/GenBank/DDBJ databases">
        <title>Whole genome sequencing of Parabacteroides sp. AD58.</title>
        <authorList>
            <person name="Chaplin A.V."/>
            <person name="Pikina A.P."/>
            <person name="Sokolova S.R."/>
            <person name="Korostin D.O."/>
            <person name="Efimov B.A."/>
        </authorList>
    </citation>
    <scope>NUCLEOTIDE SEQUENCE [LARGE SCALE GENOMIC DNA]</scope>
    <source>
        <strain evidence="3 4">AD58</strain>
    </source>
</reference>
<keyword evidence="4" id="KW-1185">Reference proteome</keyword>
<evidence type="ECO:0000313" key="3">
    <source>
        <dbReference type="EMBL" id="WWV65556.1"/>
    </source>
</evidence>
<accession>A0ABZ2IHP4</accession>
<dbReference type="EC" id="3.4.16.4" evidence="3"/>
<dbReference type="Pfam" id="PF02113">
    <property type="entry name" value="Peptidase_S13"/>
    <property type="match status" value="1"/>
</dbReference>
<keyword evidence="3" id="KW-0645">Protease</keyword>
<dbReference type="InterPro" id="IPR000667">
    <property type="entry name" value="Peptidase_S13"/>
</dbReference>
<dbReference type="Proteomes" id="UP001320603">
    <property type="component" value="Chromosome"/>
</dbReference>
<evidence type="ECO:0000256" key="2">
    <source>
        <dbReference type="ARBA" id="ARBA00022801"/>
    </source>
</evidence>